<dbReference type="Pfam" id="PF11446">
    <property type="entry name" value="DUF2897"/>
    <property type="match status" value="1"/>
</dbReference>
<keyword evidence="2" id="KW-0812">Transmembrane</keyword>
<dbReference type="Proteomes" id="UP000288405">
    <property type="component" value="Unassembled WGS sequence"/>
</dbReference>
<protein>
    <recommendedName>
        <fullName evidence="5">DUF2897 domain-containing protein</fullName>
    </recommendedName>
</protein>
<dbReference type="RefSeq" id="WP_126776308.1">
    <property type="nucleotide sequence ID" value="NZ_PIPM01000003.1"/>
</dbReference>
<reference evidence="3 4" key="1">
    <citation type="journal article" date="2011" name="Front. Microbiol.">
        <title>Genomic signatures of strain selection and enhancement in Bacillus atrophaeus var. globigii, a historical biowarfare simulant.</title>
        <authorList>
            <person name="Gibbons H.S."/>
            <person name="Broomall S.M."/>
            <person name="McNew L.A."/>
            <person name="Daligault H."/>
            <person name="Chapman C."/>
            <person name="Bruce D."/>
            <person name="Karavis M."/>
            <person name="Krepps M."/>
            <person name="McGregor P.A."/>
            <person name="Hong C."/>
            <person name="Park K.H."/>
            <person name="Akmal A."/>
            <person name="Feldman A."/>
            <person name="Lin J.S."/>
            <person name="Chang W.E."/>
            <person name="Higgs B.W."/>
            <person name="Demirev P."/>
            <person name="Lindquist J."/>
            <person name="Liem A."/>
            <person name="Fochler E."/>
            <person name="Read T.D."/>
            <person name="Tapia R."/>
            <person name="Johnson S."/>
            <person name="Bishop-Lilly K.A."/>
            <person name="Detter C."/>
            <person name="Han C."/>
            <person name="Sozhamannan S."/>
            <person name="Rosenzweig C.N."/>
            <person name="Skowronski E.W."/>
        </authorList>
    </citation>
    <scope>NUCLEOTIDE SEQUENCE [LARGE SCALE GENOMIC DNA]</scope>
    <source>
        <strain evidence="3 4">GYP-17</strain>
    </source>
</reference>
<keyword evidence="2" id="KW-1133">Transmembrane helix</keyword>
<dbReference type="EMBL" id="PIPM01000003">
    <property type="protein sequence ID" value="RUO35191.1"/>
    <property type="molecule type" value="Genomic_DNA"/>
</dbReference>
<gene>
    <name evidence="3" type="ORF">CWE11_03915</name>
</gene>
<evidence type="ECO:0000256" key="1">
    <source>
        <dbReference type="SAM" id="MobiDB-lite"/>
    </source>
</evidence>
<dbReference type="AlphaFoldDB" id="A0A432WN69"/>
<proteinExistence type="predicted"/>
<feature type="region of interest" description="Disordered" evidence="1">
    <location>
        <begin position="34"/>
        <end position="65"/>
    </location>
</feature>
<evidence type="ECO:0000256" key="2">
    <source>
        <dbReference type="SAM" id="Phobius"/>
    </source>
</evidence>
<feature type="transmembrane region" description="Helical" evidence="2">
    <location>
        <begin position="6"/>
        <end position="23"/>
    </location>
</feature>
<organism evidence="3 4">
    <name type="scientific">Aliidiomarina sanyensis</name>
    <dbReference type="NCBI Taxonomy" id="1249555"/>
    <lineage>
        <taxon>Bacteria</taxon>
        <taxon>Pseudomonadati</taxon>
        <taxon>Pseudomonadota</taxon>
        <taxon>Gammaproteobacteria</taxon>
        <taxon>Alteromonadales</taxon>
        <taxon>Idiomarinaceae</taxon>
        <taxon>Aliidiomarina</taxon>
    </lineage>
</organism>
<comment type="caution">
    <text evidence="3">The sequence shown here is derived from an EMBL/GenBank/DDBJ whole genome shotgun (WGS) entry which is preliminary data.</text>
</comment>
<keyword evidence="4" id="KW-1185">Reference proteome</keyword>
<keyword evidence="2" id="KW-0472">Membrane</keyword>
<evidence type="ECO:0000313" key="3">
    <source>
        <dbReference type="EMBL" id="RUO35191.1"/>
    </source>
</evidence>
<accession>A0A432WN69</accession>
<sequence>MSWGAAIIIILAVGIIWSNVVLLKKTAHMKMPDLLKKQQQDEKTEEQEKQEDSKPSKNEPPNSKP</sequence>
<evidence type="ECO:0008006" key="5">
    <source>
        <dbReference type="Google" id="ProtNLM"/>
    </source>
</evidence>
<dbReference type="InterPro" id="IPR021550">
    <property type="entry name" value="DUF2897"/>
</dbReference>
<evidence type="ECO:0000313" key="4">
    <source>
        <dbReference type="Proteomes" id="UP000288405"/>
    </source>
</evidence>
<name>A0A432WN69_9GAMM</name>
<feature type="compositionally biased region" description="Basic and acidic residues" evidence="1">
    <location>
        <begin position="34"/>
        <end position="57"/>
    </location>
</feature>